<dbReference type="FunFam" id="3.40.50.620:FF:000155">
    <property type="entry name" value="Glutamine-dependent NAD(+) synthetase"/>
    <property type="match status" value="1"/>
</dbReference>
<comment type="similarity">
    <text evidence="2 7 8">In the C-terminal section; belongs to the NAD synthetase family.</text>
</comment>
<evidence type="ECO:0000256" key="2">
    <source>
        <dbReference type="ARBA" id="ARBA00007145"/>
    </source>
</evidence>
<dbReference type="PANTHER" id="PTHR23090:SF9">
    <property type="entry name" value="GLUTAMINE-DEPENDENT NAD(+) SYNTHETASE"/>
    <property type="match status" value="1"/>
</dbReference>
<feature type="domain" description="CN hydrolase" evidence="10">
    <location>
        <begin position="6"/>
        <end position="268"/>
    </location>
</feature>
<evidence type="ECO:0000256" key="7">
    <source>
        <dbReference type="HAMAP-Rule" id="MF_02090"/>
    </source>
</evidence>
<keyword evidence="6 7" id="KW-0520">NAD</keyword>
<dbReference type="PANTHER" id="PTHR23090">
    <property type="entry name" value="NH 3 /GLUTAMINE-DEPENDENT NAD + SYNTHETASE"/>
    <property type="match status" value="1"/>
</dbReference>
<reference evidence="11" key="2">
    <citation type="submission" date="2021-04" db="EMBL/GenBank/DDBJ databases">
        <authorList>
            <person name="Gilroy R."/>
        </authorList>
    </citation>
    <scope>NUCLEOTIDE SEQUENCE</scope>
    <source>
        <strain evidence="11">Gambia2-208</strain>
    </source>
</reference>
<comment type="pathway">
    <text evidence="1 7 8">Cofactor biosynthesis; NAD(+) biosynthesis; NAD(+) from deamido-NAD(+) (L-Gln route): step 1/1.</text>
</comment>
<dbReference type="NCBIfam" id="NF002730">
    <property type="entry name" value="PRK02628.1"/>
    <property type="match status" value="1"/>
</dbReference>
<dbReference type="FunFam" id="1.10.10.1140:FF:000001">
    <property type="entry name" value="Glutamine-dependent NAD(+) synthetase"/>
    <property type="match status" value="1"/>
</dbReference>
<dbReference type="GO" id="GO:0005524">
    <property type="term" value="F:ATP binding"/>
    <property type="evidence" value="ECO:0007669"/>
    <property type="project" value="UniProtKB-UniRule"/>
</dbReference>
<feature type="binding site" evidence="7">
    <location>
        <position position="469"/>
    </location>
    <ligand>
        <name>deamido-NAD(+)</name>
        <dbReference type="ChEBI" id="CHEBI:58437"/>
        <note>ligand shared between two neighboring subunits</note>
    </ligand>
</feature>
<keyword evidence="4 7" id="KW-0547">Nucleotide-binding</keyword>
<dbReference type="GO" id="GO:0009435">
    <property type="term" value="P:NAD+ biosynthetic process"/>
    <property type="evidence" value="ECO:0007669"/>
    <property type="project" value="UniProtKB-UniRule"/>
</dbReference>
<comment type="catalytic activity">
    <reaction evidence="7 8">
        <text>deamido-NAD(+) + L-glutamine + ATP + H2O = L-glutamate + AMP + diphosphate + NAD(+) + H(+)</text>
        <dbReference type="Rhea" id="RHEA:24384"/>
        <dbReference type="ChEBI" id="CHEBI:15377"/>
        <dbReference type="ChEBI" id="CHEBI:15378"/>
        <dbReference type="ChEBI" id="CHEBI:29985"/>
        <dbReference type="ChEBI" id="CHEBI:30616"/>
        <dbReference type="ChEBI" id="CHEBI:33019"/>
        <dbReference type="ChEBI" id="CHEBI:57540"/>
        <dbReference type="ChEBI" id="CHEBI:58359"/>
        <dbReference type="ChEBI" id="CHEBI:58437"/>
        <dbReference type="ChEBI" id="CHEBI:456215"/>
        <dbReference type="EC" id="6.3.5.1"/>
    </reaction>
</comment>
<feature type="binding site" evidence="7">
    <location>
        <position position="440"/>
    </location>
    <ligand>
        <name>deamido-NAD(+)</name>
        <dbReference type="ChEBI" id="CHEBI:58437"/>
        <note>ligand shared between two neighboring subunits</note>
    </ligand>
</feature>
<reference evidence="11" key="1">
    <citation type="journal article" date="2021" name="PeerJ">
        <title>Extensive microbial diversity within the chicken gut microbiome revealed by metagenomics and culture.</title>
        <authorList>
            <person name="Gilroy R."/>
            <person name="Ravi A."/>
            <person name="Getino M."/>
            <person name="Pursley I."/>
            <person name="Horton D.L."/>
            <person name="Alikhan N.F."/>
            <person name="Baker D."/>
            <person name="Gharbi K."/>
            <person name="Hall N."/>
            <person name="Watson M."/>
            <person name="Adriaenssens E.M."/>
            <person name="Foster-Nyarko E."/>
            <person name="Jarju S."/>
            <person name="Secka A."/>
            <person name="Antonio M."/>
            <person name="Oren A."/>
            <person name="Chaudhuri R.R."/>
            <person name="La Ragione R."/>
            <person name="Hildebrand F."/>
            <person name="Pallen M.J."/>
        </authorList>
    </citation>
    <scope>NUCLEOTIDE SEQUENCE</scope>
    <source>
        <strain evidence="11">Gambia2-208</strain>
    </source>
</reference>
<evidence type="ECO:0000256" key="5">
    <source>
        <dbReference type="ARBA" id="ARBA00022840"/>
    </source>
</evidence>
<dbReference type="InterPro" id="IPR041856">
    <property type="entry name" value="NAD+_synth_C"/>
</dbReference>
<feature type="active site" description="Proton acceptor; for glutaminase activity" evidence="7">
    <location>
        <position position="46"/>
    </location>
</feature>
<comment type="similarity">
    <text evidence="9">Belongs to the NAD synthetase family.</text>
</comment>
<evidence type="ECO:0000256" key="6">
    <source>
        <dbReference type="ARBA" id="ARBA00023027"/>
    </source>
</evidence>
<dbReference type="InterPro" id="IPR003694">
    <property type="entry name" value="NAD_synthase"/>
</dbReference>
<evidence type="ECO:0000256" key="1">
    <source>
        <dbReference type="ARBA" id="ARBA00005188"/>
    </source>
</evidence>
<dbReference type="Gene3D" id="1.10.10.1140">
    <property type="entry name" value="Glutamine-dependent NAD+ synthetase, C-terminal domain"/>
    <property type="match status" value="1"/>
</dbReference>
<dbReference type="InterPro" id="IPR014729">
    <property type="entry name" value="Rossmann-like_a/b/a_fold"/>
</dbReference>
<dbReference type="Gene3D" id="3.60.110.10">
    <property type="entry name" value="Carbon-nitrogen hydrolase"/>
    <property type="match status" value="1"/>
</dbReference>
<dbReference type="SUPFAM" id="SSF52402">
    <property type="entry name" value="Adenine nucleotide alpha hydrolases-like"/>
    <property type="match status" value="1"/>
</dbReference>
<proteinExistence type="inferred from homology"/>
<dbReference type="InterPro" id="IPR022310">
    <property type="entry name" value="NAD/GMP_synthase"/>
</dbReference>
<evidence type="ECO:0000256" key="8">
    <source>
        <dbReference type="PIRNR" id="PIRNR006630"/>
    </source>
</evidence>
<protein>
    <recommendedName>
        <fullName evidence="7 8">Glutamine-dependent NAD(+) synthetase</fullName>
        <ecNumber evidence="7 8">6.3.5.1</ecNumber>
    </recommendedName>
    <alternativeName>
        <fullName evidence="7 8">NAD(+) synthase [glutamine-hydrolyzing]</fullName>
    </alternativeName>
</protein>
<comment type="caution">
    <text evidence="11">The sequence shown here is derived from an EMBL/GenBank/DDBJ whole genome shotgun (WGS) entry which is preliminary data.</text>
</comment>
<feature type="binding site" evidence="7">
    <location>
        <begin position="354"/>
        <end position="361"/>
    </location>
    <ligand>
        <name>ATP</name>
        <dbReference type="ChEBI" id="CHEBI:30616"/>
    </ligand>
</feature>
<keyword evidence="5 7" id="KW-0067">ATP-binding</keyword>
<feature type="binding site" evidence="7">
    <location>
        <position position="464"/>
    </location>
    <ligand>
        <name>ATP</name>
        <dbReference type="ChEBI" id="CHEBI:30616"/>
    </ligand>
</feature>
<evidence type="ECO:0000259" key="10">
    <source>
        <dbReference type="PROSITE" id="PS50263"/>
    </source>
</evidence>
<dbReference type="AlphaFoldDB" id="A0A9D1ZFZ8"/>
<dbReference type="InterPro" id="IPR003010">
    <property type="entry name" value="C-N_Hydrolase"/>
</dbReference>
<organism evidence="11 12">
    <name type="scientific">Candidatus Bacteroides pullicola</name>
    <dbReference type="NCBI Taxonomy" id="2838475"/>
    <lineage>
        <taxon>Bacteria</taxon>
        <taxon>Pseudomonadati</taxon>
        <taxon>Bacteroidota</taxon>
        <taxon>Bacteroidia</taxon>
        <taxon>Bacteroidales</taxon>
        <taxon>Bacteroidaceae</taxon>
        <taxon>Bacteroides</taxon>
    </lineage>
</organism>
<evidence type="ECO:0000313" key="12">
    <source>
        <dbReference type="Proteomes" id="UP000886851"/>
    </source>
</evidence>
<feature type="binding site" evidence="7">
    <location>
        <position position="201"/>
    </location>
    <ligand>
        <name>L-glutamine</name>
        <dbReference type="ChEBI" id="CHEBI:58359"/>
    </ligand>
</feature>
<dbReference type="EMBL" id="DXCV01000019">
    <property type="protein sequence ID" value="HIY87455.1"/>
    <property type="molecule type" value="Genomic_DNA"/>
</dbReference>
<dbReference type="GO" id="GO:0004359">
    <property type="term" value="F:glutaminase activity"/>
    <property type="evidence" value="ECO:0007669"/>
    <property type="project" value="InterPro"/>
</dbReference>
<dbReference type="PIRSF" id="PIRSF006630">
    <property type="entry name" value="NADS_GAT"/>
    <property type="match status" value="1"/>
</dbReference>
<feature type="binding site" evidence="7">
    <location>
        <position position="121"/>
    </location>
    <ligand>
        <name>L-glutamine</name>
        <dbReference type="ChEBI" id="CHEBI:58359"/>
    </ligand>
</feature>
<accession>A0A9D1ZFZ8</accession>
<sequence length="641" mass="70586">MNYGFVKVASAIPRVRVADCAFNASQIEKEIIIADGKGVEIIVFPELCLTGYTCGDLFAHSLLLESAELGLMQILNNTRQLDIISILGVPVPLNGMLLNAAVVIQKGKVLGVVPKTYLPNYKEFYEKRWFTSASEVMEPMVRLCGQNVPLNACLLFDTAGTTFGIELCEDLWAPIPPSSALALQGAEIIFNLSADNEGVGKHNYLRSLIAQQSARCIAGYVFSSCGFGESTTDVVFAGNALIYENGTLLASGKRFSFEEQVVTSEIDVERLRTERRVNTTFASCRAQTAQGVARHVATEYVNARDLQLTRTFDPHPFVPQGPMLDERCEEIFSIQVSGLAQRLTHTQAKSAVVGISGGLDSTLALLVCVQTFDKLGLSRKGIIGVTMPGFGTTDRTHSNAVDLMESLGVTIREVSIKDACLQHFKDIGHNPEVHDVTYENSQARERTQILMDIANQTNGLVIGTGDLSELALGWATYNGDHMSMYGVNASVPKTLVKHLVKWVAENGMGEASRKTLLDIVDTPISPELIPADEDGNIRQITEDLVGPYELHDFFLYYFLRFGFAPSKIYFLAVRTFKGVYDEETVKKWLQTFCRRFFNQQFKRSCLPDGPKVGSVSLSPRGDWRMPSDASSALWLNDVAPL</sequence>
<dbReference type="SUPFAM" id="SSF56317">
    <property type="entry name" value="Carbon-nitrogen hydrolase"/>
    <property type="match status" value="1"/>
</dbReference>
<evidence type="ECO:0000256" key="4">
    <source>
        <dbReference type="ARBA" id="ARBA00022741"/>
    </source>
</evidence>
<dbReference type="PROSITE" id="PS50263">
    <property type="entry name" value="CN_HYDROLASE"/>
    <property type="match status" value="1"/>
</dbReference>
<dbReference type="GO" id="GO:0008795">
    <property type="term" value="F:NAD+ synthase activity"/>
    <property type="evidence" value="ECO:0007669"/>
    <property type="project" value="UniProtKB-UniRule"/>
</dbReference>
<name>A0A9D1ZFZ8_9BACE</name>
<feature type="active site" description="For glutaminase activity" evidence="7">
    <location>
        <position position="115"/>
    </location>
</feature>
<dbReference type="HAMAP" id="MF_02090">
    <property type="entry name" value="NadE_glutamine_dep"/>
    <property type="match status" value="1"/>
</dbReference>
<dbReference type="Pfam" id="PF02540">
    <property type="entry name" value="NAD_synthase"/>
    <property type="match status" value="1"/>
</dbReference>
<feature type="binding site" evidence="7">
    <location>
        <position position="602"/>
    </location>
    <ligand>
        <name>deamido-NAD(+)</name>
        <dbReference type="ChEBI" id="CHEBI:58437"/>
        <note>ligand shared between two neighboring subunits</note>
    </ligand>
</feature>
<dbReference type="CDD" id="cd00553">
    <property type="entry name" value="NAD_synthase"/>
    <property type="match status" value="1"/>
</dbReference>
<feature type="active site" description="Nucleophile; for glutaminase activity" evidence="7">
    <location>
        <position position="168"/>
    </location>
</feature>
<dbReference type="Pfam" id="PF00795">
    <property type="entry name" value="CN_hydrolase"/>
    <property type="match status" value="1"/>
</dbReference>
<dbReference type="InterPro" id="IPR014445">
    <property type="entry name" value="Gln-dep_NAD_synthase"/>
</dbReference>
<dbReference type="Proteomes" id="UP000886851">
    <property type="component" value="Unassembled WGS sequence"/>
</dbReference>
<evidence type="ECO:0000256" key="9">
    <source>
        <dbReference type="RuleBase" id="RU003811"/>
    </source>
</evidence>
<dbReference type="CDD" id="cd07570">
    <property type="entry name" value="GAT_Gln-NAD-synth"/>
    <property type="match status" value="1"/>
</dbReference>
<comment type="caution">
    <text evidence="7">Lacks conserved residue(s) required for the propagation of feature annotation.</text>
</comment>
<dbReference type="GO" id="GO:0005737">
    <property type="term" value="C:cytoplasm"/>
    <property type="evidence" value="ECO:0007669"/>
    <property type="project" value="InterPro"/>
</dbReference>
<gene>
    <name evidence="7" type="primary">nadE</name>
    <name evidence="11" type="ORF">H9824_01965</name>
</gene>
<feature type="binding site" evidence="7">
    <location>
        <begin position="474"/>
        <end position="477"/>
    </location>
    <ligand>
        <name>deamido-NAD(+)</name>
        <dbReference type="ChEBI" id="CHEBI:58437"/>
        <note>ligand shared between two neighboring subunits</note>
    </ligand>
</feature>
<dbReference type="EC" id="6.3.5.1" evidence="7 8"/>
<comment type="function">
    <text evidence="7">Catalyzes the ATP-dependent amidation of deamido-NAD to form NAD. Uses L-glutamine as a nitrogen source.</text>
</comment>
<evidence type="ECO:0000313" key="11">
    <source>
        <dbReference type="EMBL" id="HIY87455.1"/>
    </source>
</evidence>
<keyword evidence="3 7" id="KW-0436">Ligase</keyword>
<dbReference type="InterPro" id="IPR036526">
    <property type="entry name" value="C-N_Hydrolase_sf"/>
</dbReference>
<dbReference type="NCBIfam" id="TIGR00552">
    <property type="entry name" value="nadE"/>
    <property type="match status" value="1"/>
</dbReference>
<dbReference type="Gene3D" id="3.40.50.620">
    <property type="entry name" value="HUPs"/>
    <property type="match status" value="1"/>
</dbReference>
<evidence type="ECO:0000256" key="3">
    <source>
        <dbReference type="ARBA" id="ARBA00022598"/>
    </source>
</evidence>
<dbReference type="GO" id="GO:0003952">
    <property type="term" value="F:NAD+ synthase (glutamine-hydrolyzing) activity"/>
    <property type="evidence" value="ECO:0007669"/>
    <property type="project" value="UniProtKB-UniRule"/>
</dbReference>